<evidence type="ECO:0000313" key="1">
    <source>
        <dbReference type="EMBL" id="KAH7916137.1"/>
    </source>
</evidence>
<name>A0ACB8ASD5_9AGAM</name>
<sequence length="351" mass="39622">MSRFGHCWSFARRQHGLTRNFTTGRQFNATTNPTLVPFLLAGVTATCAVYLFWPNESRSAPTYGAKPLNPTYFTPATITASETSSTDTKILTLAVPPELLPKDSIEAPIWSVYIKDDDIQVERPYTPLEGVDDNGHMRFWIKKYEKGEVGKWLHSKTVGDTIEIRGPMQTRPWKPHEWDEVVMISGGTGITPFYQLLHKTFSVTGSRLKTRFTLLHSSRTPSELPPSDILGPLLRYAKESPSCFSLGLFVDAFSEAKSPEYITQKINIGRIDRNAVQNMIQPEEDLPWWQSIFFEKRTSTVSPKRKILFLVCGPESMINAIAGPYGRNFSQGKVGGILEEMGCNSYQVWKM</sequence>
<evidence type="ECO:0000313" key="2">
    <source>
        <dbReference type="Proteomes" id="UP000790377"/>
    </source>
</evidence>
<organism evidence="1 2">
    <name type="scientific">Hygrophoropsis aurantiaca</name>
    <dbReference type="NCBI Taxonomy" id="72124"/>
    <lineage>
        <taxon>Eukaryota</taxon>
        <taxon>Fungi</taxon>
        <taxon>Dikarya</taxon>
        <taxon>Basidiomycota</taxon>
        <taxon>Agaricomycotina</taxon>
        <taxon>Agaricomycetes</taxon>
        <taxon>Agaricomycetidae</taxon>
        <taxon>Boletales</taxon>
        <taxon>Coniophorineae</taxon>
        <taxon>Hygrophoropsidaceae</taxon>
        <taxon>Hygrophoropsis</taxon>
    </lineage>
</organism>
<keyword evidence="2" id="KW-1185">Reference proteome</keyword>
<reference evidence="1" key="1">
    <citation type="journal article" date="2021" name="New Phytol.">
        <title>Evolutionary innovations through gain and loss of genes in the ectomycorrhizal Boletales.</title>
        <authorList>
            <person name="Wu G."/>
            <person name="Miyauchi S."/>
            <person name="Morin E."/>
            <person name="Kuo A."/>
            <person name="Drula E."/>
            <person name="Varga T."/>
            <person name="Kohler A."/>
            <person name="Feng B."/>
            <person name="Cao Y."/>
            <person name="Lipzen A."/>
            <person name="Daum C."/>
            <person name="Hundley H."/>
            <person name="Pangilinan J."/>
            <person name="Johnson J."/>
            <person name="Barry K."/>
            <person name="LaButti K."/>
            <person name="Ng V."/>
            <person name="Ahrendt S."/>
            <person name="Min B."/>
            <person name="Choi I.G."/>
            <person name="Park H."/>
            <person name="Plett J.M."/>
            <person name="Magnuson J."/>
            <person name="Spatafora J.W."/>
            <person name="Nagy L.G."/>
            <person name="Henrissat B."/>
            <person name="Grigoriev I.V."/>
            <person name="Yang Z.L."/>
            <person name="Xu J."/>
            <person name="Martin F.M."/>
        </authorList>
    </citation>
    <scope>NUCLEOTIDE SEQUENCE</scope>
    <source>
        <strain evidence="1">ATCC 28755</strain>
    </source>
</reference>
<dbReference type="EMBL" id="MU267593">
    <property type="protein sequence ID" value="KAH7916137.1"/>
    <property type="molecule type" value="Genomic_DNA"/>
</dbReference>
<accession>A0ACB8ASD5</accession>
<proteinExistence type="predicted"/>
<comment type="caution">
    <text evidence="1">The sequence shown here is derived from an EMBL/GenBank/DDBJ whole genome shotgun (WGS) entry which is preliminary data.</text>
</comment>
<gene>
    <name evidence="1" type="ORF">BJ138DRAFT_1140264</name>
</gene>
<protein>
    <submittedName>
        <fullName evidence="1">Uncharacterized protein</fullName>
    </submittedName>
</protein>
<dbReference type="Proteomes" id="UP000790377">
    <property type="component" value="Unassembled WGS sequence"/>
</dbReference>